<sequence length="165" mass="18384">MLKKKGLSISEALEVFHNLPSDIETDESSLSKAEDIMSEKSSSSENTDIDEEVDNISVPGPSRISKVTWKNKASVKIRHLPFTEQSGSSVARRKVVRRVTETSENQVTCLETNWIRASTSRATETSQRHDVRVADFRARASTLRVAETPEEGATQRETNRGRGLP</sequence>
<proteinExistence type="predicted"/>
<reference evidence="2" key="1">
    <citation type="submission" date="2020-07" db="EMBL/GenBank/DDBJ databases">
        <title>Multicomponent nature underlies the extraordinary mechanical properties of spider dragline silk.</title>
        <authorList>
            <person name="Kono N."/>
            <person name="Nakamura H."/>
            <person name="Mori M."/>
            <person name="Yoshida Y."/>
            <person name="Ohtoshi R."/>
            <person name="Malay A.D."/>
            <person name="Moran D.A.P."/>
            <person name="Tomita M."/>
            <person name="Numata K."/>
            <person name="Arakawa K."/>
        </authorList>
    </citation>
    <scope>NUCLEOTIDE SEQUENCE</scope>
</reference>
<evidence type="ECO:0000313" key="3">
    <source>
        <dbReference type="Proteomes" id="UP000887116"/>
    </source>
</evidence>
<name>A0A8X6I5A6_TRICU</name>
<protein>
    <submittedName>
        <fullName evidence="2">Uncharacterized protein</fullName>
    </submittedName>
</protein>
<organism evidence="2 3">
    <name type="scientific">Trichonephila clavata</name>
    <name type="common">Joro spider</name>
    <name type="synonym">Nephila clavata</name>
    <dbReference type="NCBI Taxonomy" id="2740835"/>
    <lineage>
        <taxon>Eukaryota</taxon>
        <taxon>Metazoa</taxon>
        <taxon>Ecdysozoa</taxon>
        <taxon>Arthropoda</taxon>
        <taxon>Chelicerata</taxon>
        <taxon>Arachnida</taxon>
        <taxon>Araneae</taxon>
        <taxon>Araneomorphae</taxon>
        <taxon>Entelegynae</taxon>
        <taxon>Araneoidea</taxon>
        <taxon>Nephilidae</taxon>
        <taxon>Trichonephila</taxon>
    </lineage>
</organism>
<dbReference type="AlphaFoldDB" id="A0A8X6I5A6"/>
<dbReference type="Proteomes" id="UP000887116">
    <property type="component" value="Unassembled WGS sequence"/>
</dbReference>
<feature type="compositionally biased region" description="Basic and acidic residues" evidence="1">
    <location>
        <begin position="153"/>
        <end position="165"/>
    </location>
</feature>
<evidence type="ECO:0000256" key="1">
    <source>
        <dbReference type="SAM" id="MobiDB-lite"/>
    </source>
</evidence>
<keyword evidence="3" id="KW-1185">Reference proteome</keyword>
<feature type="region of interest" description="Disordered" evidence="1">
    <location>
        <begin position="142"/>
        <end position="165"/>
    </location>
</feature>
<accession>A0A8X6I5A6</accession>
<evidence type="ECO:0000313" key="2">
    <source>
        <dbReference type="EMBL" id="GFR15679.1"/>
    </source>
</evidence>
<feature type="region of interest" description="Disordered" evidence="1">
    <location>
        <begin position="24"/>
        <end position="63"/>
    </location>
</feature>
<dbReference type="EMBL" id="BMAO01007401">
    <property type="protein sequence ID" value="GFR15679.1"/>
    <property type="molecule type" value="Genomic_DNA"/>
</dbReference>
<comment type="caution">
    <text evidence="2">The sequence shown here is derived from an EMBL/GenBank/DDBJ whole genome shotgun (WGS) entry which is preliminary data.</text>
</comment>
<gene>
    <name evidence="2" type="primary">NCL1_37262</name>
    <name evidence="2" type="ORF">TNCT_204881</name>
</gene>